<evidence type="ECO:0000313" key="3">
    <source>
        <dbReference type="EMBL" id="KAF6810774.1"/>
    </source>
</evidence>
<keyword evidence="4" id="KW-1185">Reference proteome</keyword>
<keyword evidence="1" id="KW-0472">Membrane</keyword>
<dbReference type="PANTHER" id="PTHR24148:SF64">
    <property type="entry name" value="HETEROKARYON INCOMPATIBILITY DOMAIN-CONTAINING PROTEIN"/>
    <property type="match status" value="1"/>
</dbReference>
<feature type="transmembrane region" description="Helical" evidence="1">
    <location>
        <begin position="390"/>
        <end position="407"/>
    </location>
</feature>
<dbReference type="Proteomes" id="UP000652219">
    <property type="component" value="Unassembled WGS sequence"/>
</dbReference>
<evidence type="ECO:0000256" key="1">
    <source>
        <dbReference type="SAM" id="Phobius"/>
    </source>
</evidence>
<protein>
    <submittedName>
        <fullName evidence="3">Heterokaryon incompatibility protein</fullName>
    </submittedName>
</protein>
<organism evidence="3 4">
    <name type="scientific">Colletotrichum sojae</name>
    <dbReference type="NCBI Taxonomy" id="2175907"/>
    <lineage>
        <taxon>Eukaryota</taxon>
        <taxon>Fungi</taxon>
        <taxon>Dikarya</taxon>
        <taxon>Ascomycota</taxon>
        <taxon>Pezizomycotina</taxon>
        <taxon>Sordariomycetes</taxon>
        <taxon>Hypocreomycetidae</taxon>
        <taxon>Glomerellales</taxon>
        <taxon>Glomerellaceae</taxon>
        <taxon>Colletotrichum</taxon>
        <taxon>Colletotrichum orchidearum species complex</taxon>
    </lineage>
</organism>
<evidence type="ECO:0000313" key="4">
    <source>
        <dbReference type="Proteomes" id="UP000652219"/>
    </source>
</evidence>
<reference evidence="3 4" key="1">
    <citation type="journal article" date="2020" name="Phytopathology">
        <title>Genome Sequence Resources of Colletotrichum truncatum, C. plurivorum, C. musicola, and C. sojae: Four Species Pathogenic to Soybean (Glycine max).</title>
        <authorList>
            <person name="Rogerio F."/>
            <person name="Boufleur T.R."/>
            <person name="Ciampi-Guillardi M."/>
            <person name="Sukno S.A."/>
            <person name="Thon M.R."/>
            <person name="Massola Junior N.S."/>
            <person name="Baroncelli R."/>
        </authorList>
    </citation>
    <scope>NUCLEOTIDE SEQUENCE [LARGE SCALE GENOMIC DNA]</scope>
    <source>
        <strain evidence="3 4">LFN0009</strain>
    </source>
</reference>
<evidence type="ECO:0000259" key="2">
    <source>
        <dbReference type="Pfam" id="PF06985"/>
    </source>
</evidence>
<dbReference type="Pfam" id="PF06985">
    <property type="entry name" value="HET"/>
    <property type="match status" value="1"/>
</dbReference>
<gene>
    <name evidence="3" type="ORF">CSOJ01_06106</name>
</gene>
<proteinExistence type="predicted"/>
<feature type="domain" description="Heterokaryon incompatibility" evidence="2">
    <location>
        <begin position="70"/>
        <end position="232"/>
    </location>
</feature>
<dbReference type="InterPro" id="IPR052895">
    <property type="entry name" value="HetReg/Transcr_Mod"/>
</dbReference>
<dbReference type="PANTHER" id="PTHR24148">
    <property type="entry name" value="ANKYRIN REPEAT DOMAIN-CONTAINING PROTEIN 39 HOMOLOG-RELATED"/>
    <property type="match status" value="1"/>
</dbReference>
<accession>A0A8H6JCV4</accession>
<feature type="transmembrane region" description="Helical" evidence="1">
    <location>
        <begin position="362"/>
        <end position="384"/>
    </location>
</feature>
<keyword evidence="1" id="KW-0812">Transmembrane</keyword>
<dbReference type="InterPro" id="IPR010730">
    <property type="entry name" value="HET"/>
</dbReference>
<name>A0A8H6JCV4_9PEZI</name>
<sequence length="744" mass="83147">MDRDYIQIEISNIASPPELLLLEPAALYASLPLLTDSQCVRVIDISHNGDRNAPLRGLLRVVNLKDSPQFTALSYVWGDCLGNEYTLHCNGCDIPITKNCRDAIASLRSQHADLTIWIDAVCINQGDGKEKTSQIQMMEEIYTWAQAVFVWLGNGNTKSVNAMECLRLASTFRTELPGIPWSDTRGRRTISQDYVHIVVSRRLARLKKNLRLEDLDDVLGRKWIKRAWTFQEIILASNPVIVCGDEAISWDHLLQAIDYLHDTQGFFQINFWQFLRGIFAYNINGEIALPELSETSKAVRSLASLGAWRALSNLWIITYRPNCWNDQEIRQLPQGSMSRQSSSLRDYQERISMPRAWHYTKIVMIAITFVMILTFTAYLVAIIVATRDSTFLGVLLIPVMLLEAMCLGLSIPVVATFFAVSVLFGALAMLYATRTEPHFYSDEYASGMPLAGLVRALRERRATVAKDEAFALHGVLHGLNITHTKANYDMSLGEVYHRLFLDLLRFKPATINLLVDVGPASLPGVPSWVPDWSAIQDRPWLKAESVYGHLDLYYGNLPEPQMKIEDAMLGLWSVLKCTVNFCAPSPSPIDEDASLQETLQTRVPDAQQAHISALCRCLEVASRETDDRQRSGGISRGALERLRREDPEILGLAAECHRRIVDSNGRLFVSRSGLVGFGPPRTAEGDTIALLRGVAVPMVLRRAGGAGEGDRYTVVGPAYVSGLMDLTEFNMSVHGADWTAVYLV</sequence>
<dbReference type="AlphaFoldDB" id="A0A8H6JCV4"/>
<dbReference type="EMBL" id="WIGN01000082">
    <property type="protein sequence ID" value="KAF6810774.1"/>
    <property type="molecule type" value="Genomic_DNA"/>
</dbReference>
<comment type="caution">
    <text evidence="3">The sequence shown here is derived from an EMBL/GenBank/DDBJ whole genome shotgun (WGS) entry which is preliminary data.</text>
</comment>
<dbReference type="Pfam" id="PF26639">
    <property type="entry name" value="Het-6_barrel"/>
    <property type="match status" value="1"/>
</dbReference>
<keyword evidence="1" id="KW-1133">Transmembrane helix</keyword>